<evidence type="ECO:0000256" key="8">
    <source>
        <dbReference type="ARBA" id="ARBA00022840"/>
    </source>
</evidence>
<protein>
    <recommendedName>
        <fullName evidence="11">Probable nicotinate-nucleotide adenylyltransferase</fullName>
        <ecNumber evidence="11">2.7.7.18</ecNumber>
    </recommendedName>
    <alternativeName>
        <fullName evidence="11">Deamido-NAD(+) diphosphorylase</fullName>
    </alternativeName>
    <alternativeName>
        <fullName evidence="11">Deamido-NAD(+) pyrophosphorylase</fullName>
    </alternativeName>
    <alternativeName>
        <fullName evidence="11">Nicotinate mononucleotide adenylyltransferase</fullName>
        <shortName evidence="11">NaMN adenylyltransferase</shortName>
    </alternativeName>
</protein>
<accession>S7T4Q8</accession>
<dbReference type="Pfam" id="PF01467">
    <property type="entry name" value="CTP_transf_like"/>
    <property type="match status" value="1"/>
</dbReference>
<evidence type="ECO:0000259" key="12">
    <source>
        <dbReference type="Pfam" id="PF01467"/>
    </source>
</evidence>
<comment type="pathway">
    <text evidence="2 11">Cofactor biosynthesis; NAD(+) biosynthesis; deamido-NAD(+) from nicotinate D-ribonucleotide: step 1/1.</text>
</comment>
<dbReference type="GO" id="GO:0004515">
    <property type="term" value="F:nicotinate-nucleotide adenylyltransferase activity"/>
    <property type="evidence" value="ECO:0007669"/>
    <property type="project" value="UniProtKB-UniRule"/>
</dbReference>
<sequence length="220" mass="23817">MRLGIFGGTFNPVHCAHLRMAVEAREALDLSRVEFVPAARPPHKSGGILDFEARCRLLEAALASCPGFALSRVEAGRPGPSYTVDTLADYARRHPDDELFFICGATDLVSLGLWHRGRELPRHAALAVLPRPGATRAEAEAFVPRFWPGAREERAGVWRLPEGGAVHLLDAPLLDISATLVRARLLAGQSLKCLVPPEVEEGLSALSPEALAPWRGEARA</sequence>
<dbReference type="EC" id="2.7.7.18" evidence="11"/>
<keyword evidence="6 11" id="KW-0548">Nucleotidyltransferase</keyword>
<feature type="domain" description="Cytidyltransferase-like" evidence="12">
    <location>
        <begin position="5"/>
        <end position="184"/>
    </location>
</feature>
<comment type="similarity">
    <text evidence="3 11">Belongs to the NadD family.</text>
</comment>
<proteinExistence type="inferred from homology"/>
<evidence type="ECO:0000313" key="14">
    <source>
        <dbReference type="Proteomes" id="UP000014975"/>
    </source>
</evidence>
<dbReference type="InterPro" id="IPR005248">
    <property type="entry name" value="NadD/NMNAT"/>
</dbReference>
<keyword evidence="9 11" id="KW-0520">NAD</keyword>
<dbReference type="UniPathway" id="UPA00253">
    <property type="reaction ID" value="UER00332"/>
</dbReference>
<dbReference type="GO" id="GO:0005524">
    <property type="term" value="F:ATP binding"/>
    <property type="evidence" value="ECO:0007669"/>
    <property type="project" value="UniProtKB-KW"/>
</dbReference>
<evidence type="ECO:0000256" key="11">
    <source>
        <dbReference type="HAMAP-Rule" id="MF_00244"/>
    </source>
</evidence>
<dbReference type="GO" id="GO:0009435">
    <property type="term" value="P:NAD+ biosynthetic process"/>
    <property type="evidence" value="ECO:0007669"/>
    <property type="project" value="UniProtKB-UniRule"/>
</dbReference>
<evidence type="ECO:0000256" key="7">
    <source>
        <dbReference type="ARBA" id="ARBA00022741"/>
    </source>
</evidence>
<evidence type="ECO:0000256" key="10">
    <source>
        <dbReference type="ARBA" id="ARBA00048721"/>
    </source>
</evidence>
<keyword evidence="4 11" id="KW-0662">Pyridine nucleotide biosynthesis</keyword>
<keyword evidence="5 11" id="KW-0808">Transferase</keyword>
<keyword evidence="7 11" id="KW-0547">Nucleotide-binding</keyword>
<name>S7T4Q8_9BACT</name>
<comment type="caution">
    <text evidence="13">The sequence shown here is derived from an EMBL/GenBank/DDBJ whole genome shotgun (WGS) entry which is preliminary data.</text>
</comment>
<dbReference type="EMBL" id="ATHI01000029">
    <property type="protein sequence ID" value="EPR31470.1"/>
    <property type="molecule type" value="Genomic_DNA"/>
</dbReference>
<evidence type="ECO:0000256" key="6">
    <source>
        <dbReference type="ARBA" id="ARBA00022695"/>
    </source>
</evidence>
<evidence type="ECO:0000256" key="3">
    <source>
        <dbReference type="ARBA" id="ARBA00009014"/>
    </source>
</evidence>
<evidence type="ECO:0000256" key="5">
    <source>
        <dbReference type="ARBA" id="ARBA00022679"/>
    </source>
</evidence>
<gene>
    <name evidence="11" type="primary">nadD</name>
    <name evidence="13" type="ORF">dsat_1059</name>
</gene>
<dbReference type="InterPro" id="IPR004821">
    <property type="entry name" value="Cyt_trans-like"/>
</dbReference>
<evidence type="ECO:0000313" key="13">
    <source>
        <dbReference type="EMBL" id="EPR31470.1"/>
    </source>
</evidence>
<dbReference type="SUPFAM" id="SSF52374">
    <property type="entry name" value="Nucleotidylyl transferase"/>
    <property type="match status" value="1"/>
</dbReference>
<dbReference type="STRING" id="1121439.dsat_1059"/>
<dbReference type="NCBIfam" id="TIGR00482">
    <property type="entry name" value="nicotinate (nicotinamide) nucleotide adenylyltransferase"/>
    <property type="match status" value="1"/>
</dbReference>
<evidence type="ECO:0000256" key="2">
    <source>
        <dbReference type="ARBA" id="ARBA00005019"/>
    </source>
</evidence>
<evidence type="ECO:0000256" key="4">
    <source>
        <dbReference type="ARBA" id="ARBA00022642"/>
    </source>
</evidence>
<dbReference type="NCBIfam" id="TIGR00125">
    <property type="entry name" value="cyt_tran_rel"/>
    <property type="match status" value="1"/>
</dbReference>
<dbReference type="PANTHER" id="PTHR39321">
    <property type="entry name" value="NICOTINATE-NUCLEOTIDE ADENYLYLTRANSFERASE-RELATED"/>
    <property type="match status" value="1"/>
</dbReference>
<dbReference type="eggNOG" id="COG1057">
    <property type="taxonomic scope" value="Bacteria"/>
</dbReference>
<organism evidence="13 14">
    <name type="scientific">Alkalidesulfovibrio alkalitolerans DSM 16529</name>
    <dbReference type="NCBI Taxonomy" id="1121439"/>
    <lineage>
        <taxon>Bacteria</taxon>
        <taxon>Pseudomonadati</taxon>
        <taxon>Thermodesulfobacteriota</taxon>
        <taxon>Desulfovibrionia</taxon>
        <taxon>Desulfovibrionales</taxon>
        <taxon>Desulfovibrionaceae</taxon>
        <taxon>Alkalidesulfovibrio</taxon>
    </lineage>
</organism>
<keyword evidence="14" id="KW-1185">Reference proteome</keyword>
<dbReference type="InterPro" id="IPR014729">
    <property type="entry name" value="Rossmann-like_a/b/a_fold"/>
</dbReference>
<comment type="function">
    <text evidence="1 11">Catalyzes the reversible adenylation of nicotinate mononucleotide (NaMN) to nicotinic acid adenine dinucleotide (NaAD).</text>
</comment>
<dbReference type="Gene3D" id="3.40.50.620">
    <property type="entry name" value="HUPs"/>
    <property type="match status" value="1"/>
</dbReference>
<dbReference type="NCBIfam" id="NF000840">
    <property type="entry name" value="PRK00071.1-3"/>
    <property type="match status" value="1"/>
</dbReference>
<dbReference type="OrthoDB" id="5295945at2"/>
<reference evidence="13 14" key="1">
    <citation type="journal article" date="2013" name="Genome Announc.">
        <title>Draft genome sequences for three mercury-methylating, sulfate-reducing bacteria.</title>
        <authorList>
            <person name="Brown S.D."/>
            <person name="Hurt R.A.Jr."/>
            <person name="Gilmour C.C."/>
            <person name="Elias D.A."/>
        </authorList>
    </citation>
    <scope>NUCLEOTIDE SEQUENCE [LARGE SCALE GENOMIC DNA]</scope>
    <source>
        <strain evidence="13 14">DSM 16529</strain>
    </source>
</reference>
<dbReference type="AlphaFoldDB" id="S7T4Q8"/>
<dbReference type="CDD" id="cd02165">
    <property type="entry name" value="NMNAT"/>
    <property type="match status" value="1"/>
</dbReference>
<keyword evidence="8 11" id="KW-0067">ATP-binding</keyword>
<dbReference type="RefSeq" id="WP_020887756.1">
    <property type="nucleotide sequence ID" value="NZ_ATHI01000029.1"/>
</dbReference>
<evidence type="ECO:0000256" key="1">
    <source>
        <dbReference type="ARBA" id="ARBA00002324"/>
    </source>
</evidence>
<dbReference type="PANTHER" id="PTHR39321:SF3">
    <property type="entry name" value="PHOSPHOPANTETHEINE ADENYLYLTRANSFERASE"/>
    <property type="match status" value="1"/>
</dbReference>
<evidence type="ECO:0000256" key="9">
    <source>
        <dbReference type="ARBA" id="ARBA00023027"/>
    </source>
</evidence>
<dbReference type="HAMAP" id="MF_00244">
    <property type="entry name" value="NaMN_adenylyltr"/>
    <property type="match status" value="1"/>
</dbReference>
<dbReference type="PATRIC" id="fig|1121439.3.peg.2432"/>
<comment type="catalytic activity">
    <reaction evidence="10 11">
        <text>nicotinate beta-D-ribonucleotide + ATP + H(+) = deamido-NAD(+) + diphosphate</text>
        <dbReference type="Rhea" id="RHEA:22860"/>
        <dbReference type="ChEBI" id="CHEBI:15378"/>
        <dbReference type="ChEBI" id="CHEBI:30616"/>
        <dbReference type="ChEBI" id="CHEBI:33019"/>
        <dbReference type="ChEBI" id="CHEBI:57502"/>
        <dbReference type="ChEBI" id="CHEBI:58437"/>
        <dbReference type="EC" id="2.7.7.18"/>
    </reaction>
</comment>
<dbReference type="Proteomes" id="UP000014975">
    <property type="component" value="Unassembled WGS sequence"/>
</dbReference>